<dbReference type="SUPFAM" id="SSF48371">
    <property type="entry name" value="ARM repeat"/>
    <property type="match status" value="1"/>
</dbReference>
<sequence>MPGQDFYDEIGALFAKLPSCAEDMKQVLTTFLAILQRHEDVVSFGSTLHNACYSFVEAAYFEEYKDKIVEHLTEISIHTHSERELNVIYTVFYFVLQEHSKGCNEEQKSSLLKKLKYEAVNTQAYGTQLPALLLLDEICRSPNLTSADLALLDENFIDSLLDLLEYNDCYCSYVIDALLDVILSLFSQFERFTELNRVVSAISRRLETSPTFRQKLVLTSTISRRADQTSTKSLEIRRLLEKLNAEKQDGAVTPVVIKAASKSEIQPILTQS</sequence>
<gene>
    <name evidence="1" type="ORF">K493DRAFT_314261</name>
</gene>
<dbReference type="GO" id="GO:0071933">
    <property type="term" value="F:Arp2/3 complex binding"/>
    <property type="evidence" value="ECO:0007669"/>
    <property type="project" value="TreeGrafter"/>
</dbReference>
<evidence type="ECO:0000313" key="2">
    <source>
        <dbReference type="Proteomes" id="UP000193498"/>
    </source>
</evidence>
<reference evidence="1 2" key="1">
    <citation type="submission" date="2016-07" db="EMBL/GenBank/DDBJ databases">
        <title>Pervasive Adenine N6-methylation of Active Genes in Fungi.</title>
        <authorList>
            <consortium name="DOE Joint Genome Institute"/>
            <person name="Mondo S.J."/>
            <person name="Dannebaum R.O."/>
            <person name="Kuo R.C."/>
            <person name="Labutti K."/>
            <person name="Haridas S."/>
            <person name="Kuo A."/>
            <person name="Salamov A."/>
            <person name="Ahrendt S.R."/>
            <person name="Lipzen A."/>
            <person name="Sullivan W."/>
            <person name="Andreopoulos W.B."/>
            <person name="Clum A."/>
            <person name="Lindquist E."/>
            <person name="Daum C."/>
            <person name="Ramamoorthy G.K."/>
            <person name="Gryganskyi A."/>
            <person name="Culley D."/>
            <person name="Magnuson J.K."/>
            <person name="James T.Y."/>
            <person name="O'Malley M.A."/>
            <person name="Stajich J.E."/>
            <person name="Spatafora J.W."/>
            <person name="Visel A."/>
            <person name="Grigoriev I.V."/>
        </authorList>
    </citation>
    <scope>NUCLEOTIDE SEQUENCE [LARGE SCALE GENOMIC DNA]</scope>
    <source>
        <strain evidence="1 2">CBS 931.73</strain>
    </source>
</reference>
<dbReference type="InterPro" id="IPR030125">
    <property type="entry name" value="SPIN90/Ldb17"/>
</dbReference>
<dbReference type="InterPro" id="IPR016024">
    <property type="entry name" value="ARM-type_fold"/>
</dbReference>
<comment type="caution">
    <text evidence="1">The sequence shown here is derived from an EMBL/GenBank/DDBJ whole genome shotgun (WGS) entry which is preliminary data.</text>
</comment>
<dbReference type="PANTHER" id="PTHR13357">
    <property type="entry name" value="SH3 ADAPTER PROTEIN SPIN90 NCK INTERACTING PROTEIN WITH SH3 DOMAIN"/>
    <property type="match status" value="1"/>
</dbReference>
<organism evidence="1 2">
    <name type="scientific">Basidiobolus meristosporus CBS 931.73</name>
    <dbReference type="NCBI Taxonomy" id="1314790"/>
    <lineage>
        <taxon>Eukaryota</taxon>
        <taxon>Fungi</taxon>
        <taxon>Fungi incertae sedis</taxon>
        <taxon>Zoopagomycota</taxon>
        <taxon>Entomophthoromycotina</taxon>
        <taxon>Basidiobolomycetes</taxon>
        <taxon>Basidiobolales</taxon>
        <taxon>Basidiobolaceae</taxon>
        <taxon>Basidiobolus</taxon>
    </lineage>
</organism>
<evidence type="ECO:0000313" key="1">
    <source>
        <dbReference type="EMBL" id="ORX96981.1"/>
    </source>
</evidence>
<dbReference type="AlphaFoldDB" id="A0A1Y1YG38"/>
<name>A0A1Y1YG38_9FUNG</name>
<dbReference type="Proteomes" id="UP000193498">
    <property type="component" value="Unassembled WGS sequence"/>
</dbReference>
<evidence type="ECO:0008006" key="3">
    <source>
        <dbReference type="Google" id="ProtNLM"/>
    </source>
</evidence>
<dbReference type="EMBL" id="MCFE01000142">
    <property type="protein sequence ID" value="ORX96981.1"/>
    <property type="molecule type" value="Genomic_DNA"/>
</dbReference>
<protein>
    <recommendedName>
        <fullName evidence="3">SPIN90/Ldb17 leucine-rich domain-containing protein</fullName>
    </recommendedName>
</protein>
<accession>A0A1Y1YG38</accession>
<dbReference type="PANTHER" id="PTHR13357:SF1">
    <property type="entry name" value="NCK-INTERACTING PROTEIN WITH SH3 DOMAIN"/>
    <property type="match status" value="1"/>
</dbReference>
<dbReference type="GO" id="GO:0006897">
    <property type="term" value="P:endocytosis"/>
    <property type="evidence" value="ECO:0007669"/>
    <property type="project" value="TreeGrafter"/>
</dbReference>
<dbReference type="InParanoid" id="A0A1Y1YG38"/>
<keyword evidence="2" id="KW-1185">Reference proteome</keyword>
<proteinExistence type="predicted"/>